<dbReference type="Pfam" id="PF03467">
    <property type="entry name" value="Smg4_UPF3"/>
    <property type="match status" value="1"/>
</dbReference>
<evidence type="ECO:0000256" key="4">
    <source>
        <dbReference type="ARBA" id="ARBA00023242"/>
    </source>
</evidence>
<evidence type="ECO:0000259" key="6">
    <source>
        <dbReference type="Pfam" id="PF03467"/>
    </source>
</evidence>
<dbReference type="Gene3D" id="3.30.70.330">
    <property type="match status" value="1"/>
</dbReference>
<evidence type="ECO:0000313" key="8">
    <source>
        <dbReference type="Proteomes" id="UP001214603"/>
    </source>
</evidence>
<proteinExistence type="inferred from homology"/>
<accession>A0AAF0E0Q0</accession>
<keyword evidence="4" id="KW-0539">Nucleus</keyword>
<dbReference type="GO" id="GO:0000184">
    <property type="term" value="P:nuclear-transcribed mRNA catabolic process, nonsense-mediated decay"/>
    <property type="evidence" value="ECO:0007669"/>
    <property type="project" value="UniProtKB-KW"/>
</dbReference>
<evidence type="ECO:0000256" key="3">
    <source>
        <dbReference type="ARBA" id="ARBA00023161"/>
    </source>
</evidence>
<dbReference type="InterPro" id="IPR039722">
    <property type="entry name" value="Upf3"/>
</dbReference>
<dbReference type="GO" id="GO:0003729">
    <property type="term" value="F:mRNA binding"/>
    <property type="evidence" value="ECO:0007669"/>
    <property type="project" value="TreeGrafter"/>
</dbReference>
<feature type="compositionally biased region" description="Basic and acidic residues" evidence="5">
    <location>
        <begin position="179"/>
        <end position="204"/>
    </location>
</feature>
<dbReference type="CDD" id="cd12455">
    <property type="entry name" value="RRM_like_Smg4_UPF3"/>
    <property type="match status" value="1"/>
</dbReference>
<organism evidence="7 8">
    <name type="scientific">Malassezia obtusa</name>
    <dbReference type="NCBI Taxonomy" id="76774"/>
    <lineage>
        <taxon>Eukaryota</taxon>
        <taxon>Fungi</taxon>
        <taxon>Dikarya</taxon>
        <taxon>Basidiomycota</taxon>
        <taxon>Ustilaginomycotina</taxon>
        <taxon>Malasseziomycetes</taxon>
        <taxon>Malasseziales</taxon>
        <taxon>Malasseziaceae</taxon>
        <taxon>Malassezia</taxon>
    </lineage>
</organism>
<protein>
    <recommendedName>
        <fullName evidence="6">UPF3 domain-containing protein</fullName>
    </recommendedName>
</protein>
<comment type="similarity">
    <text evidence="2">Belongs to the RENT3 family.</text>
</comment>
<feature type="compositionally biased region" description="Basic and acidic residues" evidence="5">
    <location>
        <begin position="240"/>
        <end position="252"/>
    </location>
</feature>
<dbReference type="EMBL" id="CP119940">
    <property type="protein sequence ID" value="WFD04133.1"/>
    <property type="molecule type" value="Genomic_DNA"/>
</dbReference>
<feature type="domain" description="UPF3" evidence="6">
    <location>
        <begin position="15"/>
        <end position="178"/>
    </location>
</feature>
<reference evidence="7" key="1">
    <citation type="submission" date="2023-03" db="EMBL/GenBank/DDBJ databases">
        <title>Mating type loci evolution in Malassezia.</title>
        <authorList>
            <person name="Coelho M.A."/>
        </authorList>
    </citation>
    <scope>NUCLEOTIDE SEQUENCE</scope>
    <source>
        <strain evidence="7">CBS 7876</strain>
    </source>
</reference>
<gene>
    <name evidence="7" type="ORF">MOBT1_002836</name>
</gene>
<evidence type="ECO:0000256" key="2">
    <source>
        <dbReference type="ARBA" id="ARBA00005991"/>
    </source>
</evidence>
<evidence type="ECO:0000313" key="7">
    <source>
        <dbReference type="EMBL" id="WFD04133.1"/>
    </source>
</evidence>
<dbReference type="GO" id="GO:0005730">
    <property type="term" value="C:nucleolus"/>
    <property type="evidence" value="ECO:0007669"/>
    <property type="project" value="TreeGrafter"/>
</dbReference>
<keyword evidence="8" id="KW-1185">Reference proteome</keyword>
<evidence type="ECO:0000256" key="1">
    <source>
        <dbReference type="ARBA" id="ARBA00004123"/>
    </source>
</evidence>
<dbReference type="AlphaFoldDB" id="A0AAF0E0Q0"/>
<dbReference type="PANTHER" id="PTHR13112:SF0">
    <property type="entry name" value="FI21285P1"/>
    <property type="match status" value="1"/>
</dbReference>
<dbReference type="SUPFAM" id="SSF54928">
    <property type="entry name" value="RNA-binding domain, RBD"/>
    <property type="match status" value="1"/>
</dbReference>
<dbReference type="InterPro" id="IPR035979">
    <property type="entry name" value="RBD_domain_sf"/>
</dbReference>
<comment type="subcellular location">
    <subcellularLocation>
        <location evidence="1">Nucleus</location>
    </subcellularLocation>
</comment>
<keyword evidence="3" id="KW-0866">Nonsense-mediated mRNA decay</keyword>
<dbReference type="GO" id="GO:0005737">
    <property type="term" value="C:cytoplasm"/>
    <property type="evidence" value="ECO:0007669"/>
    <property type="project" value="TreeGrafter"/>
</dbReference>
<evidence type="ECO:0000256" key="5">
    <source>
        <dbReference type="SAM" id="MobiDB-lite"/>
    </source>
</evidence>
<dbReference type="InterPro" id="IPR005120">
    <property type="entry name" value="UPF3_dom"/>
</dbReference>
<dbReference type="Proteomes" id="UP001214603">
    <property type="component" value="Chromosome 7"/>
</dbReference>
<name>A0AAF0E0Q0_9BASI</name>
<feature type="compositionally biased region" description="Low complexity" evidence="5">
    <location>
        <begin position="229"/>
        <end position="239"/>
    </location>
</feature>
<feature type="compositionally biased region" description="Basic and acidic residues" evidence="5">
    <location>
        <begin position="212"/>
        <end position="226"/>
    </location>
</feature>
<dbReference type="PANTHER" id="PTHR13112">
    <property type="entry name" value="UPF3 REGULATOR OF NONSENSE TRANSCRIPTS-LIKE PROTEIN"/>
    <property type="match status" value="1"/>
</dbReference>
<feature type="region of interest" description="Disordered" evidence="5">
    <location>
        <begin position="179"/>
        <end position="252"/>
    </location>
</feature>
<dbReference type="GO" id="GO:0045727">
    <property type="term" value="P:positive regulation of translation"/>
    <property type="evidence" value="ECO:0007669"/>
    <property type="project" value="TreeGrafter"/>
</dbReference>
<sequence>MRGAKGARKRVKRGRDKAVVRHLPPQLAEEAFWKSVAPWVRGAGNAHAASDDAPATVDYAVFVPGTHAARPGEPQTPARAYVRFIETPQLLAFYRAFHGYRFQDEKGAEYHACVDYAPIQLVPGARRAQADALAGTVEKMPEFQAFVASLNEAPAAPEPAEPAEPESTPLLDFLEQKRRAEQDAARRKKEAQEAKRTRKGKADGDTVTILQRPDKEATKAPGDVRGKARGAAPRGAPARGRGDAARRVERRP</sequence>
<dbReference type="InterPro" id="IPR012677">
    <property type="entry name" value="Nucleotide-bd_a/b_plait_sf"/>
</dbReference>